<reference evidence="2" key="2">
    <citation type="submission" date="2023-05" db="EMBL/GenBank/DDBJ databases">
        <authorList>
            <consortium name="Lawrence Berkeley National Laboratory"/>
            <person name="Steindorff A."/>
            <person name="Hensen N."/>
            <person name="Bonometti L."/>
            <person name="Westerberg I."/>
            <person name="Brannstrom I.O."/>
            <person name="Guillou S."/>
            <person name="Cros-Aarteil S."/>
            <person name="Calhoun S."/>
            <person name="Haridas S."/>
            <person name="Kuo A."/>
            <person name="Mondo S."/>
            <person name="Pangilinan J."/>
            <person name="Riley R."/>
            <person name="Labutti K."/>
            <person name="Andreopoulos B."/>
            <person name="Lipzen A."/>
            <person name="Chen C."/>
            <person name="Yanf M."/>
            <person name="Daum C."/>
            <person name="Ng V."/>
            <person name="Clum A."/>
            <person name="Ohm R."/>
            <person name="Martin F."/>
            <person name="Silar P."/>
            <person name="Natvig D."/>
            <person name="Lalanne C."/>
            <person name="Gautier V."/>
            <person name="Ament-Velasquez S.L."/>
            <person name="Kruys A."/>
            <person name="Hutchinson M.I."/>
            <person name="Powell A.J."/>
            <person name="Barry K."/>
            <person name="Miller A.N."/>
            <person name="Grigoriev I.V."/>
            <person name="Debuchy R."/>
            <person name="Gladieux P."/>
            <person name="Thoren M.H."/>
            <person name="Johannesson H."/>
        </authorList>
    </citation>
    <scope>NUCLEOTIDE SEQUENCE</scope>
    <source>
        <strain evidence="2">PSN309</strain>
    </source>
</reference>
<feature type="region of interest" description="Disordered" evidence="1">
    <location>
        <begin position="41"/>
        <end position="74"/>
    </location>
</feature>
<protein>
    <submittedName>
        <fullName evidence="2">Uncharacterized protein</fullName>
    </submittedName>
</protein>
<sequence length="577" mass="64492">MHQTQSSLGWFPSWIDLPFDTFPTDHHTCTIIVEWYNAPFDPNQPRQDTQSALGSSNGAMPHTTQDDSPPQSPALERLVWPFPNLYPEPSGYHDDYHPDHPNLTTRMRWLQGHADSFVVWIRQVIEQHGNEGAQQEDWQPLPDNLGPVRDYGILPQGGDWEPSPIWRLARERMMEALQRWADVREDSEGAREMAGYCWEDAQFHLDVLHSEVYRLRSLVENTRRALNFLDPLAPPWYAQGAHQDWRRTLRPRTPWYYPHLHQVLDNMADNSIVPSLRPDAQSDSGPAEGGPIMVLVQRPPTSSSGTSPIVPADSGAVGYPVIPDGSSDDSDSEDDIGQENVSGYIVIENIPEGSDLEDGSYEHIGFPMVGTLRSEQSRVSPSSESEGTAPGFPSIAIKRELEQCRVRKRPRWHTWETGSFFTDIDLRSTRANWSCSPGNTAAAGARYQSRMPAVIPEVPHVQGTVPPGPFPMGVPRSGRIWHPITARGTSSASPGHGLHWAMQNPIVCFSQAASPPTHLAVQERSGVVEVHYITWAREALGRFVNGEIFGGQWPDEAQMKTAGTIASGVFWCFRGWS</sequence>
<feature type="compositionally biased region" description="Polar residues" evidence="1">
    <location>
        <begin position="44"/>
        <end position="69"/>
    </location>
</feature>
<name>A0AAN6WZV2_9PEZI</name>
<accession>A0AAN6WZV2</accession>
<keyword evidence="3" id="KW-1185">Reference proteome</keyword>
<comment type="caution">
    <text evidence="2">The sequence shown here is derived from an EMBL/GenBank/DDBJ whole genome shotgun (WGS) entry which is preliminary data.</text>
</comment>
<organism evidence="2 3">
    <name type="scientific">Podospora australis</name>
    <dbReference type="NCBI Taxonomy" id="1536484"/>
    <lineage>
        <taxon>Eukaryota</taxon>
        <taxon>Fungi</taxon>
        <taxon>Dikarya</taxon>
        <taxon>Ascomycota</taxon>
        <taxon>Pezizomycotina</taxon>
        <taxon>Sordariomycetes</taxon>
        <taxon>Sordariomycetidae</taxon>
        <taxon>Sordariales</taxon>
        <taxon>Podosporaceae</taxon>
        <taxon>Podospora</taxon>
    </lineage>
</organism>
<evidence type="ECO:0000313" key="2">
    <source>
        <dbReference type="EMBL" id="KAK4188982.1"/>
    </source>
</evidence>
<proteinExistence type="predicted"/>
<feature type="compositionally biased region" description="Acidic residues" evidence="1">
    <location>
        <begin position="326"/>
        <end position="337"/>
    </location>
</feature>
<evidence type="ECO:0000313" key="3">
    <source>
        <dbReference type="Proteomes" id="UP001302126"/>
    </source>
</evidence>
<reference evidence="2" key="1">
    <citation type="journal article" date="2023" name="Mol. Phylogenet. Evol.">
        <title>Genome-scale phylogeny and comparative genomics of the fungal order Sordariales.</title>
        <authorList>
            <person name="Hensen N."/>
            <person name="Bonometti L."/>
            <person name="Westerberg I."/>
            <person name="Brannstrom I.O."/>
            <person name="Guillou S."/>
            <person name="Cros-Aarteil S."/>
            <person name="Calhoun S."/>
            <person name="Haridas S."/>
            <person name="Kuo A."/>
            <person name="Mondo S."/>
            <person name="Pangilinan J."/>
            <person name="Riley R."/>
            <person name="LaButti K."/>
            <person name="Andreopoulos B."/>
            <person name="Lipzen A."/>
            <person name="Chen C."/>
            <person name="Yan M."/>
            <person name="Daum C."/>
            <person name="Ng V."/>
            <person name="Clum A."/>
            <person name="Steindorff A."/>
            <person name="Ohm R.A."/>
            <person name="Martin F."/>
            <person name="Silar P."/>
            <person name="Natvig D.O."/>
            <person name="Lalanne C."/>
            <person name="Gautier V."/>
            <person name="Ament-Velasquez S.L."/>
            <person name="Kruys A."/>
            <person name="Hutchinson M.I."/>
            <person name="Powell A.J."/>
            <person name="Barry K."/>
            <person name="Miller A.N."/>
            <person name="Grigoriev I.V."/>
            <person name="Debuchy R."/>
            <person name="Gladieux P."/>
            <person name="Hiltunen Thoren M."/>
            <person name="Johannesson H."/>
        </authorList>
    </citation>
    <scope>NUCLEOTIDE SEQUENCE</scope>
    <source>
        <strain evidence="2">PSN309</strain>
    </source>
</reference>
<dbReference type="AlphaFoldDB" id="A0AAN6WZV2"/>
<dbReference type="EMBL" id="MU864381">
    <property type="protein sequence ID" value="KAK4188982.1"/>
    <property type="molecule type" value="Genomic_DNA"/>
</dbReference>
<evidence type="ECO:0000256" key="1">
    <source>
        <dbReference type="SAM" id="MobiDB-lite"/>
    </source>
</evidence>
<gene>
    <name evidence="2" type="ORF">QBC35DRAFT_473106</name>
</gene>
<dbReference type="Proteomes" id="UP001302126">
    <property type="component" value="Unassembled WGS sequence"/>
</dbReference>
<feature type="region of interest" description="Disordered" evidence="1">
    <location>
        <begin position="299"/>
        <end position="337"/>
    </location>
</feature>